<dbReference type="Proteomes" id="UP000632322">
    <property type="component" value="Unassembled WGS sequence"/>
</dbReference>
<dbReference type="PANTHER" id="PTHR12526:SF630">
    <property type="entry name" value="GLYCOSYLTRANSFERASE"/>
    <property type="match status" value="1"/>
</dbReference>
<dbReference type="PANTHER" id="PTHR12526">
    <property type="entry name" value="GLYCOSYLTRANSFERASE"/>
    <property type="match status" value="1"/>
</dbReference>
<sequence length="631" mass="71769">MKFMARQAYDANDNLRVRNESDHKLGTDEVHVYNVLWWIPESMGGMTTAALRRIRSFQSFGKTLSQTILTFSPRMDTDEIRDGLISSGRMRDDVDLVNIWQDLRNRSDHELSQLAGEQPRSPIPDVDGEIENITSFYDAVRDARSGKIIRRHYYREDGSLLVADIRDPKLGRRFILHSLDGTPMTEWRRPRDFYNSWIKSVVNKEPAVVIVDDKKVSEFIHEISNRNFALVLFLHGTHLRHPWNGDHGQVLPRRVETVRNFDRFDVVGVQTRQQANAVRAIGFTDDNIRLLTGELPAGSVLTQAPKERPINKAVMIANLIELKRVDHPIRAVAKLRDRGVDVFLTILGEGPERDRLERLVDALDVRDRVELAGYVNDVPDRLKSASFSMLTSTSEGLPLSMMESMGAGCIPIVYDITYGPRDLIEQGRNGFITPMSDVEALADQIEEFLSLSADSVSVMRSSAMDTVENYLPEAGYRRWKSVIEELPVAQVYDDLIQSSGSPVAVKRATCESLSEGCRIELEFADLRRDVRENVEMVVSARDVNTFFVCGGSLTSTGRLGRRHAVSFDVDFESFSEAMGETFDVYLRMPRSPWESKRRIRLPKGFRAMRTGQWEWYSTKYGNLSVRPVKSA</sequence>
<proteinExistence type="predicted"/>
<accession>A0ABQ1MYV3</accession>
<dbReference type="SUPFAM" id="SSF53756">
    <property type="entry name" value="UDP-Glycosyltransferase/glycogen phosphorylase"/>
    <property type="match status" value="1"/>
</dbReference>
<name>A0ABQ1MYV3_9MICO</name>
<organism evidence="3 4">
    <name type="scientific">Brevibacterium sediminis</name>
    <dbReference type="NCBI Taxonomy" id="1857024"/>
    <lineage>
        <taxon>Bacteria</taxon>
        <taxon>Bacillati</taxon>
        <taxon>Actinomycetota</taxon>
        <taxon>Actinomycetes</taxon>
        <taxon>Micrococcales</taxon>
        <taxon>Brevibacteriaceae</taxon>
        <taxon>Brevibacterium</taxon>
    </lineage>
</organism>
<dbReference type="Pfam" id="PF00534">
    <property type="entry name" value="Glycos_transf_1"/>
    <property type="match status" value="1"/>
</dbReference>
<keyword evidence="4" id="KW-1185">Reference proteome</keyword>
<dbReference type="EMBL" id="BMJG01000015">
    <property type="protein sequence ID" value="GGC46907.1"/>
    <property type="molecule type" value="Genomic_DNA"/>
</dbReference>
<evidence type="ECO:0000256" key="1">
    <source>
        <dbReference type="ARBA" id="ARBA00022679"/>
    </source>
</evidence>
<dbReference type="InterPro" id="IPR001296">
    <property type="entry name" value="Glyco_trans_1"/>
</dbReference>
<protein>
    <recommendedName>
        <fullName evidence="2">Glycosyl transferase family 1 domain-containing protein</fullName>
    </recommendedName>
</protein>
<reference evidence="4" key="1">
    <citation type="journal article" date="2019" name="Int. J. Syst. Evol. Microbiol.">
        <title>The Global Catalogue of Microorganisms (GCM) 10K type strain sequencing project: providing services to taxonomists for standard genome sequencing and annotation.</title>
        <authorList>
            <consortium name="The Broad Institute Genomics Platform"/>
            <consortium name="The Broad Institute Genome Sequencing Center for Infectious Disease"/>
            <person name="Wu L."/>
            <person name="Ma J."/>
        </authorList>
    </citation>
    <scope>NUCLEOTIDE SEQUENCE [LARGE SCALE GENOMIC DNA]</scope>
    <source>
        <strain evidence="4">CGMCC 1.15472</strain>
    </source>
</reference>
<gene>
    <name evidence="3" type="ORF">GCM10010974_31460</name>
</gene>
<evidence type="ECO:0000313" key="3">
    <source>
        <dbReference type="EMBL" id="GGC46907.1"/>
    </source>
</evidence>
<evidence type="ECO:0000259" key="2">
    <source>
        <dbReference type="Pfam" id="PF00534"/>
    </source>
</evidence>
<comment type="caution">
    <text evidence="3">The sequence shown here is derived from an EMBL/GenBank/DDBJ whole genome shotgun (WGS) entry which is preliminary data.</text>
</comment>
<dbReference type="Gene3D" id="3.40.50.2000">
    <property type="entry name" value="Glycogen Phosphorylase B"/>
    <property type="match status" value="3"/>
</dbReference>
<feature type="domain" description="Glycosyl transferase family 1" evidence="2">
    <location>
        <begin position="311"/>
        <end position="452"/>
    </location>
</feature>
<keyword evidence="1" id="KW-0808">Transferase</keyword>
<evidence type="ECO:0000313" key="4">
    <source>
        <dbReference type="Proteomes" id="UP000632322"/>
    </source>
</evidence>